<feature type="transmembrane region" description="Helical" evidence="9">
    <location>
        <begin position="44"/>
        <end position="63"/>
    </location>
</feature>
<evidence type="ECO:0000256" key="4">
    <source>
        <dbReference type="ARBA" id="ARBA00022496"/>
    </source>
</evidence>
<evidence type="ECO:0000256" key="3">
    <source>
        <dbReference type="ARBA" id="ARBA00022448"/>
    </source>
</evidence>
<feature type="transmembrane region" description="Helical" evidence="9">
    <location>
        <begin position="12"/>
        <end position="38"/>
    </location>
</feature>
<sequence length="297" mass="32616">MCAKTNINEKRILTLSALISSGFAMGGLVVGLLVSSLVILFDGMYSLVSLLLTILSLIASRYIQKPSDDEFQFGRAALEPAVIAVKGAVILIVVCASLYSAVIAMFTGGREVDVSIATLFGIVNVIGCGIAWFYMTKLHRRTSSDLIDAEVKQWKMDTLLSVAVTIGFILAWLVTLSPLAEYAVYTDPMMMLAMSFYFLKVPFEMLKSSLREIFMMAPSEDICNKVDQGVLAAGEESDQLVELSAVTKIGRELWVDVDIKSEDNVIAVEDIEHTRRTLHKKLSKLPFNLQLSVNIAS</sequence>
<dbReference type="RefSeq" id="WP_102965029.1">
    <property type="nucleotide sequence ID" value="NZ_POSK01000001.1"/>
</dbReference>
<dbReference type="OrthoDB" id="268546at2"/>
<dbReference type="Pfam" id="PF01545">
    <property type="entry name" value="Cation_efflux"/>
    <property type="match status" value="1"/>
</dbReference>
<evidence type="ECO:0000256" key="5">
    <source>
        <dbReference type="ARBA" id="ARBA00022692"/>
    </source>
</evidence>
<dbReference type="GO" id="GO:0015086">
    <property type="term" value="F:cadmium ion transmembrane transporter activity"/>
    <property type="evidence" value="ECO:0007669"/>
    <property type="project" value="TreeGrafter"/>
</dbReference>
<evidence type="ECO:0000256" key="1">
    <source>
        <dbReference type="ARBA" id="ARBA00004141"/>
    </source>
</evidence>
<keyword evidence="8 9" id="KW-0472">Membrane</keyword>
<evidence type="ECO:0000259" key="10">
    <source>
        <dbReference type="Pfam" id="PF01545"/>
    </source>
</evidence>
<dbReference type="GO" id="GO:0015093">
    <property type="term" value="F:ferrous iron transmembrane transporter activity"/>
    <property type="evidence" value="ECO:0007669"/>
    <property type="project" value="TreeGrafter"/>
</dbReference>
<evidence type="ECO:0000256" key="8">
    <source>
        <dbReference type="ARBA" id="ARBA00023136"/>
    </source>
</evidence>
<dbReference type="GO" id="GO:0006882">
    <property type="term" value="P:intracellular zinc ion homeostasis"/>
    <property type="evidence" value="ECO:0007669"/>
    <property type="project" value="TreeGrafter"/>
</dbReference>
<evidence type="ECO:0000256" key="7">
    <source>
        <dbReference type="ARBA" id="ARBA00022989"/>
    </source>
</evidence>
<dbReference type="PANTHER" id="PTHR43840:SF15">
    <property type="entry name" value="MITOCHONDRIAL METAL TRANSPORTER 1-RELATED"/>
    <property type="match status" value="1"/>
</dbReference>
<evidence type="ECO:0000256" key="6">
    <source>
        <dbReference type="ARBA" id="ARBA00022906"/>
    </source>
</evidence>
<comment type="caution">
    <text evidence="11">The sequence shown here is derived from an EMBL/GenBank/DDBJ whole genome shotgun (WGS) entry which is preliminary data.</text>
</comment>
<evidence type="ECO:0000256" key="9">
    <source>
        <dbReference type="SAM" id="Phobius"/>
    </source>
</evidence>
<keyword evidence="6" id="KW-0862">Zinc</keyword>
<evidence type="ECO:0000313" key="12">
    <source>
        <dbReference type="Proteomes" id="UP000236449"/>
    </source>
</evidence>
<keyword evidence="4" id="KW-0410">Iron transport</keyword>
<dbReference type="InterPro" id="IPR002524">
    <property type="entry name" value="Cation_efflux"/>
</dbReference>
<comment type="similarity">
    <text evidence="2">Belongs to the cation diffusion facilitator (CDF) transporter (TC 2.A.4) family. FieF subfamily.</text>
</comment>
<dbReference type="GO" id="GO:0005886">
    <property type="term" value="C:plasma membrane"/>
    <property type="evidence" value="ECO:0007669"/>
    <property type="project" value="TreeGrafter"/>
</dbReference>
<evidence type="ECO:0000256" key="2">
    <source>
        <dbReference type="ARBA" id="ARBA00010212"/>
    </source>
</evidence>
<keyword evidence="3" id="KW-0813">Transport</keyword>
<dbReference type="InterPro" id="IPR050291">
    <property type="entry name" value="CDF_Transporter"/>
</dbReference>
<dbReference type="Proteomes" id="UP000236449">
    <property type="component" value="Unassembled WGS sequence"/>
</dbReference>
<reference evidence="11 12" key="1">
    <citation type="submission" date="2018-01" db="EMBL/GenBank/DDBJ databases">
        <title>Draft genome sequences of six Vibrio diazotrophicus strains isolated from deep-sea sediments of the Baltic Sea.</title>
        <authorList>
            <person name="Castillo D."/>
            <person name="Vandieken V."/>
            <person name="Chiang O."/>
            <person name="Middelboe M."/>
        </authorList>
    </citation>
    <scope>NUCLEOTIDE SEQUENCE [LARGE SCALE GENOMIC DNA]</scope>
    <source>
        <strain evidence="11 12">60.27F</strain>
    </source>
</reference>
<accession>A0A2J8I7E2</accession>
<dbReference type="AlphaFoldDB" id="A0A2J8I7E2"/>
<comment type="subcellular location">
    <subcellularLocation>
        <location evidence="1">Membrane</location>
        <topology evidence="1">Multi-pass membrane protein</topology>
    </subcellularLocation>
</comment>
<keyword evidence="4" id="KW-0408">Iron</keyword>
<name>A0A2J8I7E2_VIBDI</name>
<keyword evidence="6" id="KW-0864">Zinc transport</keyword>
<dbReference type="NCBIfam" id="TIGR01297">
    <property type="entry name" value="CDF"/>
    <property type="match status" value="1"/>
</dbReference>
<keyword evidence="7 9" id="KW-1133">Transmembrane helix</keyword>
<gene>
    <name evidence="11" type="ORF">C1N32_00020</name>
</gene>
<feature type="transmembrane region" description="Helical" evidence="9">
    <location>
        <begin position="114"/>
        <end position="135"/>
    </location>
</feature>
<dbReference type="EMBL" id="POSK01000001">
    <property type="protein sequence ID" value="PNI06440.1"/>
    <property type="molecule type" value="Genomic_DNA"/>
</dbReference>
<dbReference type="InterPro" id="IPR058533">
    <property type="entry name" value="Cation_efflux_TM"/>
</dbReference>
<feature type="domain" description="Cation efflux protein transmembrane" evidence="10">
    <location>
        <begin position="13"/>
        <end position="213"/>
    </location>
</feature>
<organism evidence="11 12">
    <name type="scientific">Vibrio diazotrophicus</name>
    <dbReference type="NCBI Taxonomy" id="685"/>
    <lineage>
        <taxon>Bacteria</taxon>
        <taxon>Pseudomonadati</taxon>
        <taxon>Pseudomonadota</taxon>
        <taxon>Gammaproteobacteria</taxon>
        <taxon>Vibrionales</taxon>
        <taxon>Vibrionaceae</taxon>
        <taxon>Vibrio</taxon>
    </lineage>
</organism>
<dbReference type="SUPFAM" id="SSF161111">
    <property type="entry name" value="Cation efflux protein transmembrane domain-like"/>
    <property type="match status" value="1"/>
</dbReference>
<dbReference type="GO" id="GO:0015341">
    <property type="term" value="F:zinc efflux antiporter activity"/>
    <property type="evidence" value="ECO:0007669"/>
    <property type="project" value="TreeGrafter"/>
</dbReference>
<keyword evidence="5 9" id="KW-0812">Transmembrane</keyword>
<feature type="transmembrane region" description="Helical" evidence="9">
    <location>
        <begin position="83"/>
        <end position="108"/>
    </location>
</feature>
<keyword evidence="6" id="KW-0406">Ion transport</keyword>
<proteinExistence type="inferred from homology"/>
<dbReference type="PANTHER" id="PTHR43840">
    <property type="entry name" value="MITOCHONDRIAL METAL TRANSPORTER 1-RELATED"/>
    <property type="match status" value="1"/>
</dbReference>
<dbReference type="Gene3D" id="1.20.1510.10">
    <property type="entry name" value="Cation efflux protein transmembrane domain"/>
    <property type="match status" value="1"/>
</dbReference>
<dbReference type="InterPro" id="IPR027469">
    <property type="entry name" value="Cation_efflux_TMD_sf"/>
</dbReference>
<evidence type="ECO:0000313" key="11">
    <source>
        <dbReference type="EMBL" id="PNI06440.1"/>
    </source>
</evidence>
<feature type="transmembrane region" description="Helical" evidence="9">
    <location>
        <begin position="156"/>
        <end position="176"/>
    </location>
</feature>
<protein>
    <submittedName>
        <fullName evidence="11">Cation transporter</fullName>
    </submittedName>
</protein>